<accession>X1V877</accession>
<organism evidence="1">
    <name type="scientific">marine sediment metagenome</name>
    <dbReference type="NCBI Taxonomy" id="412755"/>
    <lineage>
        <taxon>unclassified sequences</taxon>
        <taxon>metagenomes</taxon>
        <taxon>ecological metagenomes</taxon>
    </lineage>
</organism>
<proteinExistence type="predicted"/>
<gene>
    <name evidence="1" type="ORF">S12H4_50807</name>
</gene>
<protein>
    <submittedName>
        <fullName evidence="1">Uncharacterized protein</fullName>
    </submittedName>
</protein>
<sequence length="56" mass="6174">MRSLYLALVLVLKDKLPAEDSTLPFGGINISMSIKVPPDVIVIHHPLSTFELLSFP</sequence>
<feature type="non-terminal residue" evidence="1">
    <location>
        <position position="56"/>
    </location>
</feature>
<evidence type="ECO:0000313" key="1">
    <source>
        <dbReference type="EMBL" id="GAJ08921.1"/>
    </source>
</evidence>
<dbReference type="AlphaFoldDB" id="X1V877"/>
<name>X1V877_9ZZZZ</name>
<comment type="caution">
    <text evidence="1">The sequence shown here is derived from an EMBL/GenBank/DDBJ whole genome shotgun (WGS) entry which is preliminary data.</text>
</comment>
<dbReference type="EMBL" id="BARW01032040">
    <property type="protein sequence ID" value="GAJ08921.1"/>
    <property type="molecule type" value="Genomic_DNA"/>
</dbReference>
<reference evidence="1" key="1">
    <citation type="journal article" date="2014" name="Front. Microbiol.">
        <title>High frequency of phylogenetically diverse reductive dehalogenase-homologous genes in deep subseafloor sedimentary metagenomes.</title>
        <authorList>
            <person name="Kawai M."/>
            <person name="Futagami T."/>
            <person name="Toyoda A."/>
            <person name="Takaki Y."/>
            <person name="Nishi S."/>
            <person name="Hori S."/>
            <person name="Arai W."/>
            <person name="Tsubouchi T."/>
            <person name="Morono Y."/>
            <person name="Uchiyama I."/>
            <person name="Ito T."/>
            <person name="Fujiyama A."/>
            <person name="Inagaki F."/>
            <person name="Takami H."/>
        </authorList>
    </citation>
    <scope>NUCLEOTIDE SEQUENCE</scope>
    <source>
        <strain evidence="1">Expedition CK06-06</strain>
    </source>
</reference>